<organism evidence="2 3">
    <name type="scientific">Linum tenue</name>
    <dbReference type="NCBI Taxonomy" id="586396"/>
    <lineage>
        <taxon>Eukaryota</taxon>
        <taxon>Viridiplantae</taxon>
        <taxon>Streptophyta</taxon>
        <taxon>Embryophyta</taxon>
        <taxon>Tracheophyta</taxon>
        <taxon>Spermatophyta</taxon>
        <taxon>Magnoliopsida</taxon>
        <taxon>eudicotyledons</taxon>
        <taxon>Gunneridae</taxon>
        <taxon>Pentapetalae</taxon>
        <taxon>rosids</taxon>
        <taxon>fabids</taxon>
        <taxon>Malpighiales</taxon>
        <taxon>Linaceae</taxon>
        <taxon>Linum</taxon>
    </lineage>
</organism>
<dbReference type="PANTHER" id="PTHR48196:SF1">
    <property type="entry name" value="DUF630 DOMAIN-CONTAINING PROTEIN"/>
    <property type="match status" value="1"/>
</dbReference>
<evidence type="ECO:0000313" key="3">
    <source>
        <dbReference type="Proteomes" id="UP001154282"/>
    </source>
</evidence>
<dbReference type="Proteomes" id="UP001154282">
    <property type="component" value="Unassembled WGS sequence"/>
</dbReference>
<sequence>MEEIAVVLKRFGDEQSSLLDQFERLSFEVQLNQAILARSLSEPGVGPGAGTGRSGLRTPLNRKEQRAAAVGLTKVKHGQETEPERRRRGSSFTFNKLWKKLLKPILGRKTVNKATAAAPAPAPGKRADFSGPKLCKAFSRSVRF</sequence>
<comment type="caution">
    <text evidence="2">The sequence shown here is derived from an EMBL/GenBank/DDBJ whole genome shotgun (WGS) entry which is preliminary data.</text>
</comment>
<evidence type="ECO:0000313" key="2">
    <source>
        <dbReference type="EMBL" id="CAI0423786.1"/>
    </source>
</evidence>
<feature type="region of interest" description="Disordered" evidence="1">
    <location>
        <begin position="41"/>
        <end position="90"/>
    </location>
</feature>
<gene>
    <name evidence="2" type="ORF">LITE_LOCUS19654</name>
</gene>
<evidence type="ECO:0000256" key="1">
    <source>
        <dbReference type="SAM" id="MobiDB-lite"/>
    </source>
</evidence>
<dbReference type="EMBL" id="CAMGYJ010000005">
    <property type="protein sequence ID" value="CAI0423786.1"/>
    <property type="molecule type" value="Genomic_DNA"/>
</dbReference>
<feature type="region of interest" description="Disordered" evidence="1">
    <location>
        <begin position="113"/>
        <end position="132"/>
    </location>
</feature>
<keyword evidence="3" id="KW-1185">Reference proteome</keyword>
<dbReference type="PANTHER" id="PTHR48196">
    <property type="entry name" value="DUF630 DOMAIN-CONTAINING PROTEIN"/>
    <property type="match status" value="1"/>
</dbReference>
<dbReference type="AlphaFoldDB" id="A0AAV0KNV6"/>
<accession>A0AAV0KNV6</accession>
<protein>
    <submittedName>
        <fullName evidence="2">Uncharacterized protein</fullName>
    </submittedName>
</protein>
<reference evidence="2" key="1">
    <citation type="submission" date="2022-08" db="EMBL/GenBank/DDBJ databases">
        <authorList>
            <person name="Gutierrez-Valencia J."/>
        </authorList>
    </citation>
    <scope>NUCLEOTIDE SEQUENCE</scope>
</reference>
<proteinExistence type="predicted"/>
<name>A0AAV0KNV6_9ROSI</name>